<dbReference type="Proteomes" id="UP000187166">
    <property type="component" value="Unassembled WGS sequence"/>
</dbReference>
<sequence>MTKDKFQKEVENLYKIFDDEVMKSDFYDLLSRGGLIGSFEMQFINMFQDQLERLQDLVDDYLSSDNLENLGEQENE</sequence>
<gene>
    <name evidence="1" type="ORF">BIV18_10030</name>
</gene>
<keyword evidence="2" id="KW-1185">Reference proteome</keyword>
<evidence type="ECO:0000313" key="1">
    <source>
        <dbReference type="EMBL" id="OLR61682.1"/>
    </source>
</evidence>
<organism evidence="1 2">
    <name type="scientific">Peptoniphilus porci</name>
    <dbReference type="NCBI Taxonomy" id="2652280"/>
    <lineage>
        <taxon>Bacteria</taxon>
        <taxon>Bacillati</taxon>
        <taxon>Bacillota</taxon>
        <taxon>Tissierellia</taxon>
        <taxon>Tissierellales</taxon>
        <taxon>Peptoniphilaceae</taxon>
        <taxon>Peptoniphilus</taxon>
    </lineage>
</organism>
<comment type="caution">
    <text evidence="1">The sequence shown here is derived from an EMBL/GenBank/DDBJ whole genome shotgun (WGS) entry which is preliminary data.</text>
</comment>
<reference evidence="1 2" key="1">
    <citation type="journal article" date="2016" name="Appl. Environ. Microbiol.">
        <title>Function and Phylogeny of Bacterial Butyryl Coenzyme A:Acetate Transferases and Their Diversity in the Proximal Colon of Swine.</title>
        <authorList>
            <person name="Trachsel J."/>
            <person name="Bayles D.O."/>
            <person name="Looft T."/>
            <person name="Levine U.Y."/>
            <person name="Allen H.K."/>
        </authorList>
    </citation>
    <scope>NUCLEOTIDE SEQUENCE [LARGE SCALE GENOMIC DNA]</scope>
    <source>
        <strain evidence="1 2">35-6-1</strain>
    </source>
</reference>
<name>A0A1U7LXB5_9FIRM</name>
<dbReference type="EMBL" id="MJIH01000008">
    <property type="protein sequence ID" value="OLR61682.1"/>
    <property type="molecule type" value="Genomic_DNA"/>
</dbReference>
<protein>
    <submittedName>
        <fullName evidence="1">Uncharacterized protein</fullName>
    </submittedName>
</protein>
<accession>A0A1U7LXB5</accession>
<dbReference type="STRING" id="1465756.BIV18_10030"/>
<proteinExistence type="predicted"/>
<evidence type="ECO:0000313" key="2">
    <source>
        <dbReference type="Proteomes" id="UP000187166"/>
    </source>
</evidence>
<dbReference type="AlphaFoldDB" id="A0A1U7LXB5"/>